<evidence type="ECO:0000313" key="1">
    <source>
        <dbReference type="EMBL" id="NOT34248.1"/>
    </source>
</evidence>
<dbReference type="Pfam" id="PF07676">
    <property type="entry name" value="PD40"/>
    <property type="match status" value="1"/>
</dbReference>
<proteinExistence type="predicted"/>
<dbReference type="Proteomes" id="UP000580839">
    <property type="component" value="Unassembled WGS sequence"/>
</dbReference>
<organism evidence="1 2">
    <name type="scientific">Eiseniibacteriota bacterium</name>
    <dbReference type="NCBI Taxonomy" id="2212470"/>
    <lineage>
        <taxon>Bacteria</taxon>
        <taxon>Candidatus Eiseniibacteriota</taxon>
    </lineage>
</organism>
<name>A0A849SEU3_UNCEI</name>
<dbReference type="InterPro" id="IPR011042">
    <property type="entry name" value="6-blade_b-propeller_TolB-like"/>
</dbReference>
<dbReference type="SUPFAM" id="SSF69304">
    <property type="entry name" value="Tricorn protease N-terminal domain"/>
    <property type="match status" value="1"/>
</dbReference>
<accession>A0A849SEU3</accession>
<reference evidence="1 2" key="1">
    <citation type="submission" date="2020-04" db="EMBL/GenBank/DDBJ databases">
        <title>Metagenomic profiling of ammonia- and methane-oxidizing microorganisms in a Dutch drinking water treatment plant.</title>
        <authorList>
            <person name="Poghosyan L."/>
            <person name="Leucker S."/>
        </authorList>
    </citation>
    <scope>NUCLEOTIDE SEQUENCE [LARGE SCALE GENOMIC DNA]</scope>
    <source>
        <strain evidence="1">S-RSF-IL-03</strain>
    </source>
</reference>
<comment type="caution">
    <text evidence="1">The sequence shown here is derived from an EMBL/GenBank/DDBJ whole genome shotgun (WGS) entry which is preliminary data.</text>
</comment>
<evidence type="ECO:0008006" key="3">
    <source>
        <dbReference type="Google" id="ProtNLM"/>
    </source>
</evidence>
<protein>
    <recommendedName>
        <fullName evidence="3">Hydrazine synthase alpha subunit middle domain-containing protein</fullName>
    </recommendedName>
</protein>
<dbReference type="Gene3D" id="2.120.10.30">
    <property type="entry name" value="TolB, C-terminal domain"/>
    <property type="match status" value="1"/>
</dbReference>
<dbReference type="AlphaFoldDB" id="A0A849SEU3"/>
<dbReference type="EMBL" id="JABFRW010000103">
    <property type="protein sequence ID" value="NOT34248.1"/>
    <property type="molecule type" value="Genomic_DNA"/>
</dbReference>
<evidence type="ECO:0000313" key="2">
    <source>
        <dbReference type="Proteomes" id="UP000580839"/>
    </source>
</evidence>
<sequence length="693" mass="75243">MRRLATLLVAATILPLVLSLAPRSGGPLPRMLFVIRNADSTSDIIPGVGPLGRLSSAPAVLMVREANGLVRPFLRNSNRFFLAVSDPAVSYDARWVAFAAIAPPDSCWRIYRCSAAGDSVVRLTDDSPDADPGQRYGRDAAIRYARFDDFDPCWMPDGRIVFASTRFPMRAPRGERVSNLWTMHADGSERLRITSERNGAEEPSIDPTSSRIVYARWWFNPYRASDVVARNASHGFDGALPADSVDLWHAISSERDGDLARLQGGDARHRSGQWAYQPVVLSDTTLVGVISEAAGLASPGRLGLQSFDRGIAPARPLAGYGAPIGHSACSPVGLPDGRIVFSMDADGTGDWGLYIVEANGRGLSRVFDRPGSLELDAAVLAPRRLPPRSIYPEYNPHAPEPLPPISLAQILASEHTVRFDCLNVFANAPIDAAIPDAPKLQQGLRIRFFTTIVNADGSGQDSLVVVDEQRVNPQGGVFVDRAPADQPMFEQLIDAHGHVVRSTAGPAHVAGFNAARPGGGTKCVGCHVGHSQIFVETSRGRGQFTNVSTSATVTASSQAVGTLGPMALIDRKTRGAWGEVAWVAGDPGPQWVRLAWQVPIESKGIRLYRLERRDRAPATSQRGRLELTLYSAGAVVRHQSFDREWRSNDGWLGFPLTRIDAMELRYFPALNRGRDPAPLALAEIETIARIAWE</sequence>
<dbReference type="InterPro" id="IPR011659">
    <property type="entry name" value="WD40"/>
</dbReference>
<gene>
    <name evidence="1" type="ORF">HOP12_08785</name>
</gene>